<dbReference type="SUPFAM" id="SSF46689">
    <property type="entry name" value="Homeodomain-like"/>
    <property type="match status" value="2"/>
</dbReference>
<proteinExistence type="predicted"/>
<dbReference type="EMBL" id="JBHHMI010000039">
    <property type="protein sequence ID" value="MFB5269779.1"/>
    <property type="molecule type" value="Genomic_DNA"/>
</dbReference>
<dbReference type="Proteomes" id="UP001580346">
    <property type="component" value="Unassembled WGS sequence"/>
</dbReference>
<gene>
    <name evidence="4" type="ORF">ACE41H_23775</name>
</gene>
<evidence type="ECO:0000313" key="4">
    <source>
        <dbReference type="EMBL" id="MFB5269779.1"/>
    </source>
</evidence>
<keyword evidence="2" id="KW-0804">Transcription</keyword>
<reference evidence="4 5" key="1">
    <citation type="submission" date="2024-09" db="EMBL/GenBank/DDBJ databases">
        <title>Paenibacillus zeirhizospherea sp. nov., isolated from surface of the maize (Zea mays) roots in a horticulture field, Hungary.</title>
        <authorList>
            <person name="Marton D."/>
            <person name="Farkas M."/>
            <person name="Bedics A."/>
            <person name="Toth E."/>
            <person name="Tancsics A."/>
            <person name="Boka K."/>
            <person name="Maroti G."/>
            <person name="Kriszt B."/>
            <person name="Cserhati M."/>
        </authorList>
    </citation>
    <scope>NUCLEOTIDE SEQUENCE [LARGE SCALE GENOMIC DNA]</scope>
    <source>
        <strain evidence="4 5">KCTC 33519</strain>
    </source>
</reference>
<organism evidence="4 5">
    <name type="scientific">Paenibacillus enshidis</name>
    <dbReference type="NCBI Taxonomy" id="1458439"/>
    <lineage>
        <taxon>Bacteria</taxon>
        <taxon>Bacillati</taxon>
        <taxon>Bacillota</taxon>
        <taxon>Bacilli</taxon>
        <taxon>Bacillales</taxon>
        <taxon>Paenibacillaceae</taxon>
        <taxon>Paenibacillus</taxon>
    </lineage>
</organism>
<feature type="domain" description="HTH araC/xylS-type" evidence="3">
    <location>
        <begin position="12"/>
        <end position="110"/>
    </location>
</feature>
<evidence type="ECO:0000256" key="1">
    <source>
        <dbReference type="ARBA" id="ARBA00023015"/>
    </source>
</evidence>
<dbReference type="RefSeq" id="WP_375358050.1">
    <property type="nucleotide sequence ID" value="NZ_JBHHMI010000039.1"/>
</dbReference>
<evidence type="ECO:0000256" key="2">
    <source>
        <dbReference type="ARBA" id="ARBA00023163"/>
    </source>
</evidence>
<name>A0ABV5B0W3_9BACL</name>
<comment type="caution">
    <text evidence="4">The sequence shown here is derived from an EMBL/GenBank/DDBJ whole genome shotgun (WGS) entry which is preliminary data.</text>
</comment>
<dbReference type="SMART" id="SM00342">
    <property type="entry name" value="HTH_ARAC"/>
    <property type="match status" value="1"/>
</dbReference>
<dbReference type="PROSITE" id="PS01124">
    <property type="entry name" value="HTH_ARAC_FAMILY_2"/>
    <property type="match status" value="1"/>
</dbReference>
<evidence type="ECO:0000313" key="5">
    <source>
        <dbReference type="Proteomes" id="UP001580346"/>
    </source>
</evidence>
<accession>A0ABV5B0W3</accession>
<dbReference type="PANTHER" id="PTHR43436:SF1">
    <property type="entry name" value="TRANSCRIPTIONAL REGULATORY PROTEIN"/>
    <property type="match status" value="1"/>
</dbReference>
<dbReference type="Pfam" id="PF12833">
    <property type="entry name" value="HTH_18"/>
    <property type="match status" value="1"/>
</dbReference>
<keyword evidence="1" id="KW-0805">Transcription regulation</keyword>
<dbReference type="PANTHER" id="PTHR43436">
    <property type="entry name" value="ARAC-FAMILY TRANSCRIPTIONAL REGULATOR"/>
    <property type="match status" value="1"/>
</dbReference>
<dbReference type="Gene3D" id="1.10.10.60">
    <property type="entry name" value="Homeodomain-like"/>
    <property type="match status" value="2"/>
</dbReference>
<dbReference type="InterPro" id="IPR009057">
    <property type="entry name" value="Homeodomain-like_sf"/>
</dbReference>
<protein>
    <submittedName>
        <fullName evidence="4">Helix-turn-helix domain-containing protein</fullName>
    </submittedName>
</protein>
<keyword evidence="5" id="KW-1185">Reference proteome</keyword>
<dbReference type="InterPro" id="IPR018060">
    <property type="entry name" value="HTH_AraC"/>
</dbReference>
<sequence length="119" mass="13476">MGFADSGVQRVAKAIAWLRNNFVQQMKVADLADLVHLSVSSFNEHFKSVTSMSPLQYQKALRLHEARRLMLSASMDATTACRLVGYVSTSQFSRDYSRFFGSPPSKDIARWRQLAQMLD</sequence>
<evidence type="ECO:0000259" key="3">
    <source>
        <dbReference type="PROSITE" id="PS01124"/>
    </source>
</evidence>